<proteinExistence type="predicted"/>
<feature type="compositionally biased region" description="Low complexity" evidence="1">
    <location>
        <begin position="11"/>
        <end position="21"/>
    </location>
</feature>
<accession>A0ABR3X909</accession>
<organism evidence="2 3">
    <name type="scientific">Phialemonium thermophilum</name>
    <dbReference type="NCBI Taxonomy" id="223376"/>
    <lineage>
        <taxon>Eukaryota</taxon>
        <taxon>Fungi</taxon>
        <taxon>Dikarya</taxon>
        <taxon>Ascomycota</taxon>
        <taxon>Pezizomycotina</taxon>
        <taxon>Sordariomycetes</taxon>
        <taxon>Sordariomycetidae</taxon>
        <taxon>Cephalothecales</taxon>
        <taxon>Cephalothecaceae</taxon>
        <taxon>Phialemonium</taxon>
    </lineage>
</organism>
<evidence type="ECO:0000256" key="1">
    <source>
        <dbReference type="SAM" id="MobiDB-lite"/>
    </source>
</evidence>
<keyword evidence="3" id="KW-1185">Reference proteome</keyword>
<dbReference type="Proteomes" id="UP001586593">
    <property type="component" value="Unassembled WGS sequence"/>
</dbReference>
<evidence type="ECO:0000313" key="3">
    <source>
        <dbReference type="Proteomes" id="UP001586593"/>
    </source>
</evidence>
<comment type="caution">
    <text evidence="2">The sequence shown here is derived from an EMBL/GenBank/DDBJ whole genome shotgun (WGS) entry which is preliminary data.</text>
</comment>
<protein>
    <submittedName>
        <fullName evidence="2">Uncharacterized protein</fullName>
    </submittedName>
</protein>
<dbReference type="Pfam" id="PF12311">
    <property type="entry name" value="DUF3632"/>
    <property type="match status" value="1"/>
</dbReference>
<feature type="compositionally biased region" description="Basic and acidic residues" evidence="1">
    <location>
        <begin position="1"/>
        <end position="10"/>
    </location>
</feature>
<sequence length="320" mass="36111">MATLHFKSESLGESDSLGEKSPTPKPPSKKTWSNFLVGSSRRNTEKNTAYRNANGVVPEYDRKIFAILSDFLQPYSQMTISSAATAVLDLLPSNAPLSTEVWVTGELVLELAEQIPYNHPSQVKLAKMMEQMRWSSKICHILDSKEREHGSIGGSFQRFGESIRENLGDPDVENVAEYINYQAFLTNLFNTSIWEYSPNYAVWAMRDAFEEDRRPGDDEAILRGAYVLGAAQWILWGGARLYQEIILPSYDLDDDLIRSWRHGPLYKAAGLLDIHRWLFWKDGFRAAAVDESLNADCKEVAAKAAEFMDALERSSLVSVD</sequence>
<reference evidence="2 3" key="1">
    <citation type="journal article" date="2024" name="Commun. Biol.">
        <title>Comparative genomic analysis of thermophilic fungi reveals convergent evolutionary adaptations and gene losses.</title>
        <authorList>
            <person name="Steindorff A.S."/>
            <person name="Aguilar-Pontes M.V."/>
            <person name="Robinson A.J."/>
            <person name="Andreopoulos B."/>
            <person name="LaButti K."/>
            <person name="Kuo A."/>
            <person name="Mondo S."/>
            <person name="Riley R."/>
            <person name="Otillar R."/>
            <person name="Haridas S."/>
            <person name="Lipzen A."/>
            <person name="Grimwood J."/>
            <person name="Schmutz J."/>
            <person name="Clum A."/>
            <person name="Reid I.D."/>
            <person name="Moisan M.C."/>
            <person name="Butler G."/>
            <person name="Nguyen T.T.M."/>
            <person name="Dewar K."/>
            <person name="Conant G."/>
            <person name="Drula E."/>
            <person name="Henrissat B."/>
            <person name="Hansel C."/>
            <person name="Singer S."/>
            <person name="Hutchinson M.I."/>
            <person name="de Vries R.P."/>
            <person name="Natvig D.O."/>
            <person name="Powell A.J."/>
            <person name="Tsang A."/>
            <person name="Grigoriev I.V."/>
        </authorList>
    </citation>
    <scope>NUCLEOTIDE SEQUENCE [LARGE SCALE GENOMIC DNA]</scope>
    <source>
        <strain evidence="2 3">ATCC 24622</strain>
    </source>
</reference>
<gene>
    <name evidence="2" type="ORF">VTK73DRAFT_1525</name>
</gene>
<name>A0ABR3X909_9PEZI</name>
<evidence type="ECO:0000313" key="2">
    <source>
        <dbReference type="EMBL" id="KAL1872447.1"/>
    </source>
</evidence>
<dbReference type="InterPro" id="IPR053204">
    <property type="entry name" value="Oxopyrrolidines_Biosynth-assoc"/>
</dbReference>
<dbReference type="EMBL" id="JAZHXJ010000138">
    <property type="protein sequence ID" value="KAL1872447.1"/>
    <property type="molecule type" value="Genomic_DNA"/>
</dbReference>
<dbReference type="InterPro" id="IPR022085">
    <property type="entry name" value="OpdG"/>
</dbReference>
<dbReference type="PANTHER" id="PTHR38797:SF4">
    <property type="entry name" value="NUCLEAR PORE COMPLEX PROTEIN NUP85"/>
    <property type="match status" value="1"/>
</dbReference>
<dbReference type="PANTHER" id="PTHR38797">
    <property type="entry name" value="NUCLEAR PORE COMPLEX PROTEIN NUP85-RELATED"/>
    <property type="match status" value="1"/>
</dbReference>
<feature type="region of interest" description="Disordered" evidence="1">
    <location>
        <begin position="1"/>
        <end position="37"/>
    </location>
</feature>